<accession>A0ABQ1LJ18</accession>
<dbReference type="Proteomes" id="UP000597338">
    <property type="component" value="Unassembled WGS sequence"/>
</dbReference>
<reference evidence="3" key="1">
    <citation type="journal article" date="2019" name="Int. J. Syst. Evol. Microbiol.">
        <title>The Global Catalogue of Microorganisms (GCM) 10K type strain sequencing project: providing services to taxonomists for standard genome sequencing and annotation.</title>
        <authorList>
            <consortium name="The Broad Institute Genomics Platform"/>
            <consortium name="The Broad Institute Genome Sequencing Center for Infectious Disease"/>
            <person name="Wu L."/>
            <person name="Ma J."/>
        </authorList>
    </citation>
    <scope>NUCLEOTIDE SEQUENCE [LARGE SCALE GENOMIC DNA]</scope>
    <source>
        <strain evidence="3">CGMCC 1.15342</strain>
    </source>
</reference>
<dbReference type="InterPro" id="IPR008928">
    <property type="entry name" value="6-hairpin_glycosidase_sf"/>
</dbReference>
<protein>
    <recommendedName>
        <fullName evidence="1">Alpha-L-rhamnosidase six-hairpin glycosidase domain-containing protein</fullName>
    </recommendedName>
</protein>
<dbReference type="PANTHER" id="PTHR34987">
    <property type="entry name" value="C, PUTATIVE (AFU_ORTHOLOGUE AFUA_3G02880)-RELATED"/>
    <property type="match status" value="1"/>
</dbReference>
<organism evidence="2 3">
    <name type="scientific">Parapedobacter defluvii</name>
    <dbReference type="NCBI Taxonomy" id="2045106"/>
    <lineage>
        <taxon>Bacteria</taxon>
        <taxon>Pseudomonadati</taxon>
        <taxon>Bacteroidota</taxon>
        <taxon>Sphingobacteriia</taxon>
        <taxon>Sphingobacteriales</taxon>
        <taxon>Sphingobacteriaceae</taxon>
        <taxon>Parapedobacter</taxon>
    </lineage>
</organism>
<dbReference type="InterPro" id="IPR012341">
    <property type="entry name" value="6hp_glycosidase-like_sf"/>
</dbReference>
<dbReference type="RefSeq" id="WP_229717475.1">
    <property type="nucleotide sequence ID" value="NZ_BMIK01000003.1"/>
</dbReference>
<dbReference type="SUPFAM" id="SSF48208">
    <property type="entry name" value="Six-hairpin glycosidases"/>
    <property type="match status" value="1"/>
</dbReference>
<dbReference type="InterPro" id="IPR035396">
    <property type="entry name" value="Bac_rhamnosid6H"/>
</dbReference>
<name>A0ABQ1LJ18_9SPHI</name>
<feature type="domain" description="Alpha-L-rhamnosidase six-hairpin glycosidase" evidence="1">
    <location>
        <begin position="417"/>
        <end position="590"/>
    </location>
</feature>
<dbReference type="Pfam" id="PF17389">
    <property type="entry name" value="Bac_rhamnosid6H"/>
    <property type="match status" value="1"/>
</dbReference>
<evidence type="ECO:0000259" key="1">
    <source>
        <dbReference type="Pfam" id="PF17389"/>
    </source>
</evidence>
<dbReference type="Gene3D" id="1.50.10.10">
    <property type="match status" value="1"/>
</dbReference>
<keyword evidence="3" id="KW-1185">Reference proteome</keyword>
<sequence>MNNTLGKAPLAWGAIHFYQDRPTPKRTVQRMVCYMTRFSFTVLLLLVTAGVRGQVVHDPVGKNIRIITADKQLAISIDYATGCQITALEINNENTLAPTGIFTAIQTTDAYLSSQEQPREIDVSSRSDRVILEGITLGAATESWQFDVKGDKIIWTISRTYAADLALEDMAMPAWHFADLTTWKGGILDNGGMVWCKYLASPHDTYGVHTGGVTFWNEEKQDGLHIAAYADDGRFIAAKYSQNEQGAFTCTHLVTDTELGQRYHLSRFVHGKADVFAPFEVKRGRTQVTYELSRINYFEVYDRGTLPGIDQTAVRELLNTTGRYGVVDNRIVGANGWITNWKCLHEPFFAQIGLAVNDKNYTRNLSATLDQERDLAMLADGRVLSRWHDVPGDEIPNTYNEETGYYEAMWGYTIDSQTGYVINASEQFQQTGDVDWLRSHKNSCERALDWLIRRDTNGNGIFEMVNNNIAEKKASDWIDIVWAGFENAFVNAQMYEALNQWAECEEVLGDLEKADYYRSVANRLKQAFNKTVEEGGFWLPEKKQYVYWRDNDGTVHGDNLVTPVNFAAIAFGLCDDPQRVATILEHIEKRTVDEHLFHWPLCFDSFKREEVHDNNWPFPRYENGDIFPTWGYLGIRSYVQFNKELALKYIRNLLEQYRKDGLSSQRYSRTDQSGLGTDILAGISTTVTALYSDIYGVRPKWNRMGVEPNMVPRLNGTKFTYTLRDTVYELTLSVNDYRLQTQDFSVKSSQAFGVGRSGSDVIYYPENKETMRLAVHTEPNDFSDLEVIQWEAGNYQWTARGEQRKQFTVVGLMPDTDYQLMINGQPQKVRVAKDGSLAIRADESATMFALRSDALHAN</sequence>
<evidence type="ECO:0000313" key="3">
    <source>
        <dbReference type="Proteomes" id="UP000597338"/>
    </source>
</evidence>
<comment type="caution">
    <text evidence="2">The sequence shown here is derived from an EMBL/GenBank/DDBJ whole genome shotgun (WGS) entry which is preliminary data.</text>
</comment>
<dbReference type="EMBL" id="BMIK01000003">
    <property type="protein sequence ID" value="GGC24528.1"/>
    <property type="molecule type" value="Genomic_DNA"/>
</dbReference>
<proteinExistence type="predicted"/>
<dbReference type="PANTHER" id="PTHR34987:SF4">
    <property type="entry name" value="ALPHA-L-RHAMNOSIDASE C-TERMINAL DOMAIN-CONTAINING PROTEIN"/>
    <property type="match status" value="1"/>
</dbReference>
<evidence type="ECO:0000313" key="2">
    <source>
        <dbReference type="EMBL" id="GGC24528.1"/>
    </source>
</evidence>
<gene>
    <name evidence="2" type="ORF">GCM10011386_15610</name>
</gene>